<dbReference type="InterPro" id="IPR012340">
    <property type="entry name" value="NA-bd_OB-fold"/>
</dbReference>
<dbReference type="Proteomes" id="UP001627154">
    <property type="component" value="Unassembled WGS sequence"/>
</dbReference>
<dbReference type="EMBL" id="JBJJXI010000069">
    <property type="protein sequence ID" value="KAL3396759.1"/>
    <property type="molecule type" value="Genomic_DNA"/>
</dbReference>
<name>A0ABD2WUK0_9HYME</name>
<proteinExistence type="predicted"/>
<evidence type="ECO:0000313" key="1">
    <source>
        <dbReference type="EMBL" id="KAL3396759.1"/>
    </source>
</evidence>
<reference evidence="1 2" key="1">
    <citation type="journal article" date="2024" name="bioRxiv">
        <title>A reference genome for Trichogramma kaykai: A tiny desert-dwelling parasitoid wasp with competing sex-ratio distorters.</title>
        <authorList>
            <person name="Culotta J."/>
            <person name="Lindsey A.R."/>
        </authorList>
    </citation>
    <scope>NUCLEOTIDE SEQUENCE [LARGE SCALE GENOMIC DNA]</scope>
    <source>
        <strain evidence="1 2">KSX58</strain>
    </source>
</reference>
<dbReference type="Gene3D" id="3.30.420.10">
    <property type="entry name" value="Ribonuclease H-like superfamily/Ribonuclease H"/>
    <property type="match status" value="1"/>
</dbReference>
<sequence>MSKRKLETSASDAVEAKKQKEIEYSSNIYLESIEIGDKHGIVIGYVETIFDEEEHTTRDQSRTFKLRKFLLNNTMGYKIQCHTYNDNIRKFMTDLKEREKIMITDAQIIAKSRFSQGTAPFDINLILTSEIEKLGTFVPTKKIKKVTFDNVKHSLGNIINIQGYLRSTFRYINNKTTTESVATITDGQWKLIISISTSETLNFERGAKLDITGELDYKVMQAVSAKENFKDWDKTIKTVEMCLNTSFNKSTNKTPFELLYGYKHRYNEGMLRCLTVNEESADYHRPEQLQNEAREAILKEQTKTYISTDTIKNTIAQHSTTLET</sequence>
<comment type="caution">
    <text evidence="1">The sequence shown here is derived from an EMBL/GenBank/DDBJ whole genome shotgun (WGS) entry which is preliminary data.</text>
</comment>
<keyword evidence="2" id="KW-1185">Reference proteome</keyword>
<dbReference type="InterPro" id="IPR036397">
    <property type="entry name" value="RNaseH_sf"/>
</dbReference>
<gene>
    <name evidence="1" type="ORF">TKK_009348</name>
</gene>
<protein>
    <submittedName>
        <fullName evidence="1">Uncharacterized protein</fullName>
    </submittedName>
</protein>
<accession>A0ABD2WUK0</accession>
<evidence type="ECO:0000313" key="2">
    <source>
        <dbReference type="Proteomes" id="UP001627154"/>
    </source>
</evidence>
<organism evidence="1 2">
    <name type="scientific">Trichogramma kaykai</name>
    <dbReference type="NCBI Taxonomy" id="54128"/>
    <lineage>
        <taxon>Eukaryota</taxon>
        <taxon>Metazoa</taxon>
        <taxon>Ecdysozoa</taxon>
        <taxon>Arthropoda</taxon>
        <taxon>Hexapoda</taxon>
        <taxon>Insecta</taxon>
        <taxon>Pterygota</taxon>
        <taxon>Neoptera</taxon>
        <taxon>Endopterygota</taxon>
        <taxon>Hymenoptera</taxon>
        <taxon>Apocrita</taxon>
        <taxon>Proctotrupomorpha</taxon>
        <taxon>Chalcidoidea</taxon>
        <taxon>Trichogrammatidae</taxon>
        <taxon>Trichogramma</taxon>
    </lineage>
</organism>
<dbReference type="AlphaFoldDB" id="A0ABD2WUK0"/>
<dbReference type="Gene3D" id="2.40.50.140">
    <property type="entry name" value="Nucleic acid-binding proteins"/>
    <property type="match status" value="1"/>
</dbReference>